<name>A0A9P0QS51_9ASCO</name>
<reference evidence="1" key="1">
    <citation type="submission" date="2022-03" db="EMBL/GenBank/DDBJ databases">
        <authorList>
            <person name="Legras J.-L."/>
            <person name="Devillers H."/>
            <person name="Grondin C."/>
        </authorList>
    </citation>
    <scope>NUCLEOTIDE SEQUENCE</scope>
    <source>
        <strain evidence="1">CLIB 1423</strain>
    </source>
</reference>
<proteinExistence type="predicted"/>
<protein>
    <submittedName>
        <fullName evidence="1">Uncharacterized protein</fullName>
    </submittedName>
</protein>
<gene>
    <name evidence="1" type="ORF">CLIB1423_17S01068</name>
</gene>
<keyword evidence="2" id="KW-1185">Reference proteome</keyword>
<dbReference type="AlphaFoldDB" id="A0A9P0QS51"/>
<sequence length="256" mass="29136">MLSRIRILNPRLGFYVPIRSLGQGKPRSGRTKRALPLSTELSQKPNEFVPLYTKCGWFVVAKDYNIVDWTLPQLEPIFTEKLKEIKKSGIITISPEVRKSIQSGIDAWVATTKLPSKSKPKKLARADSEDMKDYLATLHENIATELTGMISETNLEKKAAKLLFEPPKDNEKLYPDVGSVKAWNYYLSKYSKTIEVVPEGSSRRVILAESWKKFSPIEKEKYRLEYGKLLESGFDISAGKVVDKNLKRKPRKKTSA</sequence>
<comment type="caution">
    <text evidence="1">The sequence shown here is derived from an EMBL/GenBank/DDBJ whole genome shotgun (WGS) entry which is preliminary data.</text>
</comment>
<evidence type="ECO:0000313" key="1">
    <source>
        <dbReference type="EMBL" id="CAH2354523.1"/>
    </source>
</evidence>
<dbReference type="EMBL" id="CAKXYY010000017">
    <property type="protein sequence ID" value="CAH2354523.1"/>
    <property type="molecule type" value="Genomic_DNA"/>
</dbReference>
<accession>A0A9P0QS51</accession>
<dbReference type="Proteomes" id="UP000837801">
    <property type="component" value="Unassembled WGS sequence"/>
</dbReference>
<organism evidence="1 2">
    <name type="scientific">[Candida] railenensis</name>
    <dbReference type="NCBI Taxonomy" id="45579"/>
    <lineage>
        <taxon>Eukaryota</taxon>
        <taxon>Fungi</taxon>
        <taxon>Dikarya</taxon>
        <taxon>Ascomycota</taxon>
        <taxon>Saccharomycotina</taxon>
        <taxon>Pichiomycetes</taxon>
        <taxon>Debaryomycetaceae</taxon>
        <taxon>Kurtzmaniella</taxon>
    </lineage>
</organism>
<evidence type="ECO:0000313" key="2">
    <source>
        <dbReference type="Proteomes" id="UP000837801"/>
    </source>
</evidence>